<feature type="compositionally biased region" description="Low complexity" evidence="1">
    <location>
        <begin position="1"/>
        <end position="13"/>
    </location>
</feature>
<organism evidence="2 3">
    <name type="scientific">Citricoccus muralis</name>
    <dbReference type="NCBI Taxonomy" id="169134"/>
    <lineage>
        <taxon>Bacteria</taxon>
        <taxon>Bacillati</taxon>
        <taxon>Actinomycetota</taxon>
        <taxon>Actinomycetes</taxon>
        <taxon>Micrococcales</taxon>
        <taxon>Micrococcaceae</taxon>
        <taxon>Citricoccus</taxon>
    </lineage>
</organism>
<protein>
    <submittedName>
        <fullName evidence="2">Uncharacterized protein</fullName>
    </submittedName>
</protein>
<sequence length="74" mass="7519">MTTTAPTTTTTTEPQPPSDAPESFGARLARRSREAQGLGPGVSDPTVLAELRELCAAPRPTRGTAVTAGEGPAS</sequence>
<feature type="region of interest" description="Disordered" evidence="1">
    <location>
        <begin position="1"/>
        <end position="24"/>
    </location>
</feature>
<feature type="region of interest" description="Disordered" evidence="1">
    <location>
        <begin position="54"/>
        <end position="74"/>
    </location>
</feature>
<evidence type="ECO:0000313" key="2">
    <source>
        <dbReference type="EMBL" id="WFP16601.1"/>
    </source>
</evidence>
<keyword evidence="3" id="KW-1185">Reference proteome</keyword>
<accession>A0ABY8H6Q0</accession>
<name>A0ABY8H6Q0_9MICC</name>
<dbReference type="RefSeq" id="WP_278157716.1">
    <property type="nucleotide sequence ID" value="NZ_CP121252.1"/>
</dbReference>
<dbReference type="Proteomes" id="UP001219037">
    <property type="component" value="Chromosome"/>
</dbReference>
<gene>
    <name evidence="2" type="ORF">P8192_00275</name>
</gene>
<reference evidence="2 3" key="1">
    <citation type="submission" date="2023-04" db="EMBL/GenBank/DDBJ databases">
        <title>Funneling lignin-derived compounds into biodiesel using alkali-halophilic Citricoccus sp. P2.</title>
        <authorList>
            <person name="Luo C.-B."/>
        </authorList>
    </citation>
    <scope>NUCLEOTIDE SEQUENCE [LARGE SCALE GENOMIC DNA]</scope>
    <source>
        <strain evidence="2 3">P2</strain>
    </source>
</reference>
<proteinExistence type="predicted"/>
<dbReference type="EMBL" id="CP121252">
    <property type="protein sequence ID" value="WFP16601.1"/>
    <property type="molecule type" value="Genomic_DNA"/>
</dbReference>
<evidence type="ECO:0000313" key="3">
    <source>
        <dbReference type="Proteomes" id="UP001219037"/>
    </source>
</evidence>
<evidence type="ECO:0000256" key="1">
    <source>
        <dbReference type="SAM" id="MobiDB-lite"/>
    </source>
</evidence>